<keyword evidence="2" id="KW-0430">Lectin</keyword>
<dbReference type="SUPFAM" id="SSF49899">
    <property type="entry name" value="Concanavalin A-like lectins/glucanases"/>
    <property type="match status" value="1"/>
</dbReference>
<proteinExistence type="predicted"/>
<dbReference type="EMBL" id="MT141533">
    <property type="protein sequence ID" value="QJA65191.1"/>
    <property type="molecule type" value="Genomic_DNA"/>
</dbReference>
<accession>A0A6M3J7X9</accession>
<dbReference type="PROSITE" id="PS50025">
    <property type="entry name" value="LAM_G_DOMAIN"/>
    <property type="match status" value="1"/>
</dbReference>
<dbReference type="EMBL" id="MT142525">
    <property type="protein sequence ID" value="QJA84162.1"/>
    <property type="molecule type" value="Genomic_DNA"/>
</dbReference>
<dbReference type="Pfam" id="PF13385">
    <property type="entry name" value="Laminin_G_3"/>
    <property type="match status" value="1"/>
</dbReference>
<sequence>MYNMKPESGWPINHTNGDSAAFTTLIDSPGINKSWYVTGFVLTGGGDTDGFSIIRKASIKLAAANNTITFADNAALEPVDGDATIEFGFKTSDVSLVDLISNKTGNPINGYEVDINSSGKLVVTVGDGTDTASITSLNVVNDDKWHHVIVNWDRDSETGLTMHIDGRSAATAVDPTDVDGSCTGNQMIIAGTAAKTVYVSTVGIYKGGILSDTTIASRAGIDGLGNSGACGSKFIGDETNLAFAANLDEGTGTTAACKDLVGSIDGTLANGSWEDGQGLPIDPHTLKKTIQYNTGSLTTYGVVGNTVVTFPHPIKIGRNNPIRIDETDGGFGLQLFGYEDLY</sequence>
<organism evidence="2">
    <name type="scientific">viral metagenome</name>
    <dbReference type="NCBI Taxonomy" id="1070528"/>
    <lineage>
        <taxon>unclassified sequences</taxon>
        <taxon>metagenomes</taxon>
        <taxon>organismal metagenomes</taxon>
    </lineage>
</organism>
<dbReference type="InterPro" id="IPR013320">
    <property type="entry name" value="ConA-like_dom_sf"/>
</dbReference>
<feature type="domain" description="Laminin G" evidence="1">
    <location>
        <begin position="60"/>
        <end position="257"/>
    </location>
</feature>
<evidence type="ECO:0000313" key="3">
    <source>
        <dbReference type="EMBL" id="QJA84162.1"/>
    </source>
</evidence>
<protein>
    <submittedName>
        <fullName evidence="2">Putative lectin/glucanase superfamily protein</fullName>
    </submittedName>
</protein>
<reference evidence="2" key="1">
    <citation type="submission" date="2020-03" db="EMBL/GenBank/DDBJ databases">
        <title>The deep terrestrial virosphere.</title>
        <authorList>
            <person name="Holmfeldt K."/>
            <person name="Nilsson E."/>
            <person name="Simone D."/>
            <person name="Lopez-Fernandez M."/>
            <person name="Wu X."/>
            <person name="de Brujin I."/>
            <person name="Lundin D."/>
            <person name="Andersson A."/>
            <person name="Bertilsson S."/>
            <person name="Dopson M."/>
        </authorList>
    </citation>
    <scope>NUCLEOTIDE SEQUENCE</scope>
    <source>
        <strain evidence="3">MM415A00216</strain>
        <strain evidence="2">MM415B00427</strain>
    </source>
</reference>
<name>A0A6M3J7X9_9ZZZZ</name>
<evidence type="ECO:0000259" key="1">
    <source>
        <dbReference type="PROSITE" id="PS50025"/>
    </source>
</evidence>
<dbReference type="Gene3D" id="2.60.120.200">
    <property type="match status" value="1"/>
</dbReference>
<gene>
    <name evidence="3" type="ORF">MM415A00216_0006</name>
    <name evidence="2" type="ORF">MM415B00427_0045</name>
</gene>
<dbReference type="CDD" id="cd00110">
    <property type="entry name" value="LamG"/>
    <property type="match status" value="1"/>
</dbReference>
<dbReference type="GO" id="GO:0030246">
    <property type="term" value="F:carbohydrate binding"/>
    <property type="evidence" value="ECO:0007669"/>
    <property type="project" value="UniProtKB-KW"/>
</dbReference>
<dbReference type="InterPro" id="IPR001791">
    <property type="entry name" value="Laminin_G"/>
</dbReference>
<dbReference type="AlphaFoldDB" id="A0A6M3J7X9"/>
<evidence type="ECO:0000313" key="2">
    <source>
        <dbReference type="EMBL" id="QJA65191.1"/>
    </source>
</evidence>